<feature type="non-terminal residue" evidence="1">
    <location>
        <position position="1"/>
    </location>
</feature>
<reference evidence="1" key="1">
    <citation type="submission" date="2018-05" db="EMBL/GenBank/DDBJ databases">
        <authorList>
            <person name="Lanie J.A."/>
            <person name="Ng W.-L."/>
            <person name="Kazmierczak K.M."/>
            <person name="Andrzejewski T.M."/>
            <person name="Davidsen T.M."/>
            <person name="Wayne K.J."/>
            <person name="Tettelin H."/>
            <person name="Glass J.I."/>
            <person name="Rusch D."/>
            <person name="Podicherti R."/>
            <person name="Tsui H.-C.T."/>
            <person name="Winkler M.E."/>
        </authorList>
    </citation>
    <scope>NUCLEOTIDE SEQUENCE</scope>
</reference>
<gene>
    <name evidence="1" type="ORF">METZ01_LOCUS220597</name>
</gene>
<proteinExistence type="predicted"/>
<dbReference type="EMBL" id="UINC01052424">
    <property type="protein sequence ID" value="SVB67743.1"/>
    <property type="molecule type" value="Genomic_DNA"/>
</dbReference>
<dbReference type="AlphaFoldDB" id="A0A382FZN7"/>
<organism evidence="1">
    <name type="scientific">marine metagenome</name>
    <dbReference type="NCBI Taxonomy" id="408172"/>
    <lineage>
        <taxon>unclassified sequences</taxon>
        <taxon>metagenomes</taxon>
        <taxon>ecological metagenomes</taxon>
    </lineage>
</organism>
<evidence type="ECO:0000313" key="1">
    <source>
        <dbReference type="EMBL" id="SVB67743.1"/>
    </source>
</evidence>
<name>A0A382FZN7_9ZZZZ</name>
<sequence>VITLLLPLEDFVIVFRTGVALTAMAFLLPKTLRQVLITLLGLPLITVM</sequence>
<protein>
    <submittedName>
        <fullName evidence="1">Uncharacterized protein</fullName>
    </submittedName>
</protein>
<accession>A0A382FZN7</accession>
<feature type="non-terminal residue" evidence="1">
    <location>
        <position position="48"/>
    </location>
</feature>